<keyword evidence="4" id="KW-0175">Coiled coil</keyword>
<evidence type="ECO:0000256" key="1">
    <source>
        <dbReference type="ARBA" id="ARBA00004196"/>
    </source>
</evidence>
<feature type="compositionally biased region" description="Basic and acidic residues" evidence="5">
    <location>
        <begin position="405"/>
        <end position="417"/>
    </location>
</feature>
<dbReference type="AlphaFoldDB" id="A0A5C9A323"/>
<gene>
    <name evidence="8" type="ORF">FV139_10395</name>
</gene>
<dbReference type="Gene3D" id="2.40.50.100">
    <property type="match status" value="1"/>
</dbReference>
<dbReference type="GO" id="GO:1990281">
    <property type="term" value="C:efflux pump complex"/>
    <property type="evidence" value="ECO:0007669"/>
    <property type="project" value="TreeGrafter"/>
</dbReference>
<comment type="subcellular location">
    <subcellularLocation>
        <location evidence="1">Cell envelope</location>
    </subcellularLocation>
</comment>
<evidence type="ECO:0000256" key="4">
    <source>
        <dbReference type="SAM" id="Coils"/>
    </source>
</evidence>
<feature type="coiled-coil region" evidence="4">
    <location>
        <begin position="110"/>
        <end position="191"/>
    </location>
</feature>
<dbReference type="Gene3D" id="2.40.420.20">
    <property type="match status" value="1"/>
</dbReference>
<dbReference type="Pfam" id="PF25917">
    <property type="entry name" value="BSH_RND"/>
    <property type="match status" value="1"/>
</dbReference>
<comment type="caution">
    <text evidence="8">The sequence shown here is derived from an EMBL/GenBank/DDBJ whole genome shotgun (WGS) entry which is preliminary data.</text>
</comment>
<dbReference type="NCBIfam" id="TIGR01730">
    <property type="entry name" value="RND_mfp"/>
    <property type="match status" value="1"/>
</dbReference>
<protein>
    <submittedName>
        <fullName evidence="8">Efflux RND transporter periplasmic adaptor subunit</fullName>
    </submittedName>
</protein>
<dbReference type="InterPro" id="IPR058627">
    <property type="entry name" value="MdtA-like_C"/>
</dbReference>
<dbReference type="RefSeq" id="WP_148068359.1">
    <property type="nucleotide sequence ID" value="NZ_VRZA01000003.1"/>
</dbReference>
<dbReference type="Gene3D" id="2.40.30.170">
    <property type="match status" value="1"/>
</dbReference>
<organism evidence="8 9">
    <name type="scientific">Parahaliea maris</name>
    <dbReference type="NCBI Taxonomy" id="2716870"/>
    <lineage>
        <taxon>Bacteria</taxon>
        <taxon>Pseudomonadati</taxon>
        <taxon>Pseudomonadota</taxon>
        <taxon>Gammaproteobacteria</taxon>
        <taxon>Cellvibrionales</taxon>
        <taxon>Halieaceae</taxon>
        <taxon>Parahaliea</taxon>
    </lineage>
</organism>
<evidence type="ECO:0000313" key="9">
    <source>
        <dbReference type="Proteomes" id="UP000321039"/>
    </source>
</evidence>
<dbReference type="InterPro" id="IPR006143">
    <property type="entry name" value="RND_pump_MFP"/>
</dbReference>
<dbReference type="Pfam" id="PF25967">
    <property type="entry name" value="RND-MFP_C"/>
    <property type="match status" value="1"/>
</dbReference>
<evidence type="ECO:0000256" key="3">
    <source>
        <dbReference type="ARBA" id="ARBA00022448"/>
    </source>
</evidence>
<dbReference type="SUPFAM" id="SSF111369">
    <property type="entry name" value="HlyD-like secretion proteins"/>
    <property type="match status" value="1"/>
</dbReference>
<evidence type="ECO:0000259" key="6">
    <source>
        <dbReference type="Pfam" id="PF25917"/>
    </source>
</evidence>
<accession>A0A5C9A323</accession>
<dbReference type="Proteomes" id="UP000321039">
    <property type="component" value="Unassembled WGS sequence"/>
</dbReference>
<name>A0A5C9A323_9GAMM</name>
<keyword evidence="3" id="KW-0813">Transport</keyword>
<feature type="domain" description="Multidrug resistance protein MdtA-like barrel-sandwich hybrid" evidence="6">
    <location>
        <begin position="77"/>
        <end position="216"/>
    </location>
</feature>
<sequence length="433" mass="46111">MNSQRPYHSLRKALLPLVVLAGLTALATLALLNPPSADRMQPTPGPRLTVETVSVQPVRYQVAVQSFGTVQPRTQSSLLSQVSGEIIWVNPQFRDGGVFRAGDALLRVDARDYEADVQIARATLLEARQALAEEQAQSQQALADWERLGDGGEASELVLRKPQLLAARSTVASAEAALDKAELNLERSTVSAPYDGRILSTEVDLGEVIASNSALAEIYATDYVEIRLPLANADLEYVDLPEPAPPEVHAPVSRVPAQIHSSLSGGSDWEGFLVRTEGAIDSSTQQLHVVAQVDDPFQLLAQDRTGTRGRKPLKIGEYVTARIAGRSLPGAIVISISTIYQGSYVYVVSEGLLQRRDVEISWQNASDAVVAEGLAAGDQLVVTPLGQVTSGTPVAIAGQATQVAERPRDNSIARRADAPSGMLPPRGSAGGSP</sequence>
<evidence type="ECO:0000256" key="2">
    <source>
        <dbReference type="ARBA" id="ARBA00009477"/>
    </source>
</evidence>
<comment type="similarity">
    <text evidence="2">Belongs to the membrane fusion protein (MFP) (TC 8.A.1) family.</text>
</comment>
<feature type="region of interest" description="Disordered" evidence="5">
    <location>
        <begin position="401"/>
        <end position="433"/>
    </location>
</feature>
<dbReference type="Gene3D" id="1.10.287.470">
    <property type="entry name" value="Helix hairpin bin"/>
    <property type="match status" value="1"/>
</dbReference>
<reference evidence="8 9" key="1">
    <citation type="submission" date="2019-08" db="EMBL/GenBank/DDBJ databases">
        <title>Parahaliea maris sp. nov., isolated from the surface seawater.</title>
        <authorList>
            <person name="Liu Y."/>
        </authorList>
    </citation>
    <scope>NUCLEOTIDE SEQUENCE [LARGE SCALE GENOMIC DNA]</scope>
    <source>
        <strain evidence="8 9">HSLHS9</strain>
    </source>
</reference>
<dbReference type="PANTHER" id="PTHR30469:SF12">
    <property type="entry name" value="MULTIDRUG RESISTANCE PROTEIN MDTA"/>
    <property type="match status" value="1"/>
</dbReference>
<keyword evidence="9" id="KW-1185">Reference proteome</keyword>
<feature type="domain" description="Multidrug resistance protein MdtA-like C-terminal permuted SH3" evidence="7">
    <location>
        <begin position="345"/>
        <end position="383"/>
    </location>
</feature>
<evidence type="ECO:0000259" key="7">
    <source>
        <dbReference type="Pfam" id="PF25967"/>
    </source>
</evidence>
<dbReference type="EMBL" id="VRZA01000003">
    <property type="protein sequence ID" value="TXS94017.1"/>
    <property type="molecule type" value="Genomic_DNA"/>
</dbReference>
<evidence type="ECO:0000256" key="5">
    <source>
        <dbReference type="SAM" id="MobiDB-lite"/>
    </source>
</evidence>
<dbReference type="InterPro" id="IPR058625">
    <property type="entry name" value="MdtA-like_BSH"/>
</dbReference>
<proteinExistence type="inferred from homology"/>
<dbReference type="GO" id="GO:0015562">
    <property type="term" value="F:efflux transmembrane transporter activity"/>
    <property type="evidence" value="ECO:0007669"/>
    <property type="project" value="TreeGrafter"/>
</dbReference>
<dbReference type="PANTHER" id="PTHR30469">
    <property type="entry name" value="MULTIDRUG RESISTANCE PROTEIN MDTA"/>
    <property type="match status" value="1"/>
</dbReference>
<evidence type="ECO:0000313" key="8">
    <source>
        <dbReference type="EMBL" id="TXS94017.1"/>
    </source>
</evidence>